<dbReference type="Proteomes" id="UP000075230">
    <property type="component" value="Unassembled WGS sequence"/>
</dbReference>
<organism evidence="1 2">
    <name type="scientific">Aspergillus kawachii</name>
    <name type="common">White koji mold</name>
    <name type="synonym">Aspergillus awamori var. kawachi</name>
    <dbReference type="NCBI Taxonomy" id="1069201"/>
    <lineage>
        <taxon>Eukaryota</taxon>
        <taxon>Fungi</taxon>
        <taxon>Dikarya</taxon>
        <taxon>Ascomycota</taxon>
        <taxon>Pezizomycotina</taxon>
        <taxon>Eurotiomycetes</taxon>
        <taxon>Eurotiomycetidae</taxon>
        <taxon>Eurotiales</taxon>
        <taxon>Aspergillaceae</taxon>
        <taxon>Aspergillus</taxon>
        <taxon>Aspergillus subgen. Circumdati</taxon>
    </lineage>
</organism>
<sequence length="103" mass="11633">MLQVTVRVELSKSLTWCQTWCFPDARFGSATGLVNRQSSMHISSDVLTCFASKASKYKVLPIIRILVLNDRPEPSVDEADFQAGRLQVPWRTASYRRSKGSKL</sequence>
<evidence type="ECO:0000313" key="1">
    <source>
        <dbReference type="EMBL" id="GAT30953.1"/>
    </source>
</evidence>
<dbReference type="EMBL" id="BCWF01000036">
    <property type="protein sequence ID" value="GAT30953.1"/>
    <property type="molecule type" value="Genomic_DNA"/>
</dbReference>
<proteinExistence type="predicted"/>
<gene>
    <name evidence="1" type="ORF">RIB2604_03701620</name>
</gene>
<reference evidence="2" key="2">
    <citation type="submission" date="2016-02" db="EMBL/GenBank/DDBJ databases">
        <title>Genome sequencing of Aspergillus luchuensis NBRC 4314.</title>
        <authorList>
            <person name="Yamada O."/>
        </authorList>
    </citation>
    <scope>NUCLEOTIDE SEQUENCE [LARGE SCALE GENOMIC DNA]</scope>
    <source>
        <strain evidence="2">RIB 2604</strain>
    </source>
</reference>
<accession>A0A146G220</accession>
<reference evidence="1 2" key="1">
    <citation type="journal article" date="2016" name="DNA Res.">
        <title>Genome sequence of Aspergillus luchuensis NBRC 4314.</title>
        <authorList>
            <person name="Yamada O."/>
            <person name="Machida M."/>
            <person name="Hosoyama A."/>
            <person name="Goto M."/>
            <person name="Takahashi T."/>
            <person name="Futagami T."/>
            <person name="Yamagata Y."/>
            <person name="Takeuchi M."/>
            <person name="Kobayashi T."/>
            <person name="Koike H."/>
            <person name="Abe K."/>
            <person name="Asai K."/>
            <person name="Arita M."/>
            <person name="Fujita N."/>
            <person name="Fukuda K."/>
            <person name="Higa K."/>
            <person name="Horikawa H."/>
            <person name="Ishikawa T."/>
            <person name="Jinno K."/>
            <person name="Kato Y."/>
            <person name="Kirimura K."/>
            <person name="Mizutani O."/>
            <person name="Nakasone K."/>
            <person name="Sano M."/>
            <person name="Shiraishi Y."/>
            <person name="Tsukahara M."/>
            <person name="Gomi K."/>
        </authorList>
    </citation>
    <scope>NUCLEOTIDE SEQUENCE [LARGE SCALE GENOMIC DNA]</scope>
    <source>
        <strain evidence="1 2">RIB 2604</strain>
    </source>
</reference>
<name>A0A146G220_ASPKA</name>
<comment type="caution">
    <text evidence="1">The sequence shown here is derived from an EMBL/GenBank/DDBJ whole genome shotgun (WGS) entry which is preliminary data.</text>
</comment>
<evidence type="ECO:0000313" key="2">
    <source>
        <dbReference type="Proteomes" id="UP000075230"/>
    </source>
</evidence>
<protein>
    <submittedName>
        <fullName evidence="1">Uncharacterized protein</fullName>
    </submittedName>
</protein>
<dbReference type="AlphaFoldDB" id="A0A146G220"/>